<evidence type="ECO:0000313" key="1">
    <source>
        <dbReference type="EMBL" id="QJQ32382.1"/>
    </source>
</evidence>
<dbReference type="RefSeq" id="WP_169945585.1">
    <property type="nucleotide sequence ID" value="NZ_CP053015.1"/>
</dbReference>
<keyword evidence="2" id="KW-1185">Reference proteome</keyword>
<sequence>MAVVETEPLPLAAGLDEAREFARLGAGIDDVVLAALLRSATGICEQFTGVALVSRAVNETVNIRVGEWQRLARAPVSAITAVVGVPAEGAAFALPVGNHAIDIDPQGDGWVRVSEPGIAGRMRVTYQAGLAANAGLVPEPLRQGIVMLAAHLMRERDRDVPGEPPAAVAALWRPWRRMRLS</sequence>
<dbReference type="Gene3D" id="1.10.3230.30">
    <property type="entry name" value="Phage gp6-like head-tail connector protein"/>
    <property type="match status" value="1"/>
</dbReference>
<dbReference type="Proteomes" id="UP000503018">
    <property type="component" value="Chromosome"/>
</dbReference>
<accession>A0A6M4AVQ1</accession>
<gene>
    <name evidence="1" type="ORF">GV829_07900</name>
</gene>
<organism evidence="1 2">
    <name type="scientific">Sphingomonas lacunae</name>
    <dbReference type="NCBI Taxonomy" id="2698828"/>
    <lineage>
        <taxon>Bacteria</taxon>
        <taxon>Pseudomonadati</taxon>
        <taxon>Pseudomonadota</taxon>
        <taxon>Alphaproteobacteria</taxon>
        <taxon>Sphingomonadales</taxon>
        <taxon>Sphingomonadaceae</taxon>
        <taxon>Sphingomonas</taxon>
    </lineage>
</organism>
<protein>
    <recommendedName>
        <fullName evidence="3">Phage gp6-like head-tail connector protein</fullName>
    </recommendedName>
</protein>
<dbReference type="InterPro" id="IPR011738">
    <property type="entry name" value="Phage_CHP"/>
</dbReference>
<proteinExistence type="predicted"/>
<reference evidence="1 2" key="1">
    <citation type="submission" date="2020-01" db="EMBL/GenBank/DDBJ databases">
        <title>Sphingomonas sp. strain CSW-10.</title>
        <authorList>
            <person name="Chen W.-M."/>
        </authorList>
    </citation>
    <scope>NUCLEOTIDE SEQUENCE [LARGE SCALE GENOMIC DNA]</scope>
    <source>
        <strain evidence="1 2">CSW-10</strain>
    </source>
</reference>
<dbReference type="NCBIfam" id="TIGR02215">
    <property type="entry name" value="phage_chp_gp8"/>
    <property type="match status" value="1"/>
</dbReference>
<evidence type="ECO:0008006" key="3">
    <source>
        <dbReference type="Google" id="ProtNLM"/>
    </source>
</evidence>
<dbReference type="AlphaFoldDB" id="A0A6M4AVQ1"/>
<name>A0A6M4AVQ1_9SPHN</name>
<dbReference type="KEGG" id="slan:GV829_07900"/>
<evidence type="ECO:0000313" key="2">
    <source>
        <dbReference type="Proteomes" id="UP000503018"/>
    </source>
</evidence>
<dbReference type="EMBL" id="CP053015">
    <property type="protein sequence ID" value="QJQ32382.1"/>
    <property type="molecule type" value="Genomic_DNA"/>
</dbReference>